<keyword evidence="3" id="KW-0378">Hydrolase</keyword>
<dbReference type="Pfam" id="PF01546">
    <property type="entry name" value="Peptidase_M20"/>
    <property type="match status" value="1"/>
</dbReference>
<dbReference type="InterPro" id="IPR002933">
    <property type="entry name" value="Peptidase_M20"/>
</dbReference>
<keyword evidence="1" id="KW-0645">Protease</keyword>
<accession>A0A075FP11</accession>
<reference evidence="4" key="1">
    <citation type="journal article" date="2014" name="Genome Biol. Evol.">
        <title>Pangenome evidence for extensive interdomain horizontal transfer affecting lineage core and shell genes in uncultured planktonic thaumarchaeota and euryarchaeota.</title>
        <authorList>
            <person name="Deschamps P."/>
            <person name="Zivanovic Y."/>
            <person name="Moreira D."/>
            <person name="Rodriguez-Valera F."/>
            <person name="Lopez-Garcia P."/>
        </authorList>
    </citation>
    <scope>NUCLEOTIDE SEQUENCE</scope>
</reference>
<dbReference type="AlphaFoldDB" id="A0A075FP11"/>
<dbReference type="GO" id="GO:0046872">
    <property type="term" value="F:metal ion binding"/>
    <property type="evidence" value="ECO:0007669"/>
    <property type="project" value="UniProtKB-KW"/>
</dbReference>
<dbReference type="EMBL" id="KF900332">
    <property type="protein sequence ID" value="AIE91271.1"/>
    <property type="molecule type" value="Genomic_DNA"/>
</dbReference>
<dbReference type="SUPFAM" id="SSF53187">
    <property type="entry name" value="Zn-dependent exopeptidases"/>
    <property type="match status" value="1"/>
</dbReference>
<protein>
    <submittedName>
        <fullName evidence="4">M20 family peptidase</fullName>
    </submittedName>
</protein>
<dbReference type="PANTHER" id="PTHR43270:SF4">
    <property type="entry name" value="CARNOSINE DIPEPTIDASE 2, ISOFORM A"/>
    <property type="match status" value="1"/>
</dbReference>
<dbReference type="Gene3D" id="3.30.70.360">
    <property type="match status" value="1"/>
</dbReference>
<dbReference type="GO" id="GO:0008233">
    <property type="term" value="F:peptidase activity"/>
    <property type="evidence" value="ECO:0007669"/>
    <property type="project" value="UniProtKB-KW"/>
</dbReference>
<sequence>MKRQGGRLHLPSRAAEAMSADLDSLVENAEKIWEQSILPSLGEFIEIHALSPGFEPNWDELGELQATIDLFTGWLDEQGLEGMSYETHRIAEHSPVLMVTIEGTGSGEVLFYSHLDKQPSRPHLWSEGLHPLKAVRRDPFLFGRGSVDDGYGGYLCVTAIRLLQEAGIPHPKATFIIETCEESGSFDLPPYLEALTDELGSPDLIVVLDSGGPTYDHIWVTEALRGLVAGNLRVKVSHEGVHSGMSGGAIPSSFRIQRMLLDRVEDSETGRVLIPEMHVDISDKIQAEAAALGEILGDELWKSLPVVDSLEPQTRGADQILLDINWRPALGIIGADGMPPVQTAGNVLRTHTDLKLSFRIPPGVKAEEVQKIAKSTLEANPPYGAEVTYYATEPADGFHAPPLHEGVAAALDSASRYLTGFPPMATWIGGTIPFMAMIQQKFPEASFICTGSAGPGNNAHGPDEKLHIPHSKRVNVALAAAVAALCE</sequence>
<keyword evidence="2" id="KW-0479">Metal-binding</keyword>
<evidence type="ECO:0000313" key="4">
    <source>
        <dbReference type="EMBL" id="AIE91271.1"/>
    </source>
</evidence>
<organism evidence="4">
    <name type="scientific">uncultured marine group II/III euryarchaeote AD1000_113_C07</name>
    <dbReference type="NCBI Taxonomy" id="1457718"/>
    <lineage>
        <taxon>Archaea</taxon>
        <taxon>Methanobacteriati</taxon>
        <taxon>Methanobacteriota</taxon>
        <taxon>environmental samples</taxon>
    </lineage>
</organism>
<dbReference type="Gene3D" id="3.40.630.10">
    <property type="entry name" value="Zn peptidases"/>
    <property type="match status" value="1"/>
</dbReference>
<evidence type="ECO:0000256" key="1">
    <source>
        <dbReference type="ARBA" id="ARBA00022670"/>
    </source>
</evidence>
<name>A0A075FP11_9EURY</name>
<dbReference type="InterPro" id="IPR051458">
    <property type="entry name" value="Cyt/Met_Dipeptidase"/>
</dbReference>
<proteinExistence type="predicted"/>
<dbReference type="PANTHER" id="PTHR43270">
    <property type="entry name" value="BETA-ALA-HIS DIPEPTIDASE"/>
    <property type="match status" value="1"/>
</dbReference>
<evidence type="ECO:0000256" key="3">
    <source>
        <dbReference type="ARBA" id="ARBA00022801"/>
    </source>
</evidence>
<dbReference type="GO" id="GO:0006508">
    <property type="term" value="P:proteolysis"/>
    <property type="evidence" value="ECO:0007669"/>
    <property type="project" value="UniProtKB-KW"/>
</dbReference>
<evidence type="ECO:0000256" key="2">
    <source>
        <dbReference type="ARBA" id="ARBA00022723"/>
    </source>
</evidence>